<accession>A0A1M5JP42</accession>
<evidence type="ECO:0000313" key="2">
    <source>
        <dbReference type="Proteomes" id="UP000242329"/>
    </source>
</evidence>
<sequence length="428" mass="49317">MTNISCILYPPTLDYYYLVQRPQHLMQSFARLGINCFYLNNPQPQSKVVRGIDNVIPNLYLFNNVDPAPYLKDVKPVVYYTSAAQADLVLRYNPSLVIFDSVDDPSDEFAAWLPFYEKAVSTADIVLTTSDKLFARASKLNPSTYLVPNGCDFEHFSRWDLPVPDDVANIKRPVIGYVGVVATWVDLELVAKLADAFPEYSIVMVGPLYNVTRVPYRPNIYWMGYKDYKDLPLYVRVFDIGIIPFKQTTMVEAVNPIKMWEYMASGIPVVSTSLPEVQKYGDLIYTAATHEQFIEMVVRALAEDSPEKREKRIFTARQNSWMVRAKQIVKIIEEKLTEKEIKREEKINPSYVAALAEKIMQDAPQDISYLPAVSGFGGRLKVGRRWRIKLTTWPNLYERGKVNRFYFSRELKINIIKGPAFYFRNERG</sequence>
<proteinExistence type="predicted"/>
<protein>
    <submittedName>
        <fullName evidence="1">Glycosyl transferases group 1</fullName>
    </submittedName>
</protein>
<dbReference type="GO" id="GO:0016740">
    <property type="term" value="F:transferase activity"/>
    <property type="evidence" value="ECO:0007669"/>
    <property type="project" value="UniProtKB-KW"/>
</dbReference>
<keyword evidence="2" id="KW-1185">Reference proteome</keyword>
<gene>
    <name evidence="1" type="ORF">SAMN02745221_00157</name>
</gene>
<dbReference type="STRING" id="1123382.SAMN02745221_00157"/>
<keyword evidence="1" id="KW-0808">Transferase</keyword>
<organism evidence="1 2">
    <name type="scientific">Thermosyntropha lipolytica DSM 11003</name>
    <dbReference type="NCBI Taxonomy" id="1123382"/>
    <lineage>
        <taxon>Bacteria</taxon>
        <taxon>Bacillati</taxon>
        <taxon>Bacillota</taxon>
        <taxon>Clostridia</taxon>
        <taxon>Eubacteriales</taxon>
        <taxon>Syntrophomonadaceae</taxon>
        <taxon>Thermosyntropha</taxon>
    </lineage>
</organism>
<dbReference type="EMBL" id="FQWY01000003">
    <property type="protein sequence ID" value="SHG42050.1"/>
    <property type="molecule type" value="Genomic_DNA"/>
</dbReference>
<dbReference type="RefSeq" id="WP_073088975.1">
    <property type="nucleotide sequence ID" value="NZ_FQWY01000003.1"/>
</dbReference>
<dbReference type="Gene3D" id="3.40.50.2000">
    <property type="entry name" value="Glycogen Phosphorylase B"/>
    <property type="match status" value="1"/>
</dbReference>
<dbReference type="AlphaFoldDB" id="A0A1M5JP42"/>
<dbReference type="Proteomes" id="UP000242329">
    <property type="component" value="Unassembled WGS sequence"/>
</dbReference>
<dbReference type="SUPFAM" id="SSF53756">
    <property type="entry name" value="UDP-Glycosyltransferase/glycogen phosphorylase"/>
    <property type="match status" value="1"/>
</dbReference>
<reference evidence="2" key="1">
    <citation type="submission" date="2016-11" db="EMBL/GenBank/DDBJ databases">
        <authorList>
            <person name="Varghese N."/>
            <person name="Submissions S."/>
        </authorList>
    </citation>
    <scope>NUCLEOTIDE SEQUENCE [LARGE SCALE GENOMIC DNA]</scope>
    <source>
        <strain evidence="2">DSM 11003</strain>
    </source>
</reference>
<evidence type="ECO:0000313" key="1">
    <source>
        <dbReference type="EMBL" id="SHG42050.1"/>
    </source>
</evidence>
<dbReference type="Pfam" id="PF13692">
    <property type="entry name" value="Glyco_trans_1_4"/>
    <property type="match status" value="1"/>
</dbReference>
<name>A0A1M5JP42_9FIRM</name>
<dbReference type="OrthoDB" id="9816564at2"/>